<accession>A0A074WTY7</accession>
<organism evidence="3 4">
    <name type="scientific">Aureobasidium namibiae CBS 147.97</name>
    <dbReference type="NCBI Taxonomy" id="1043004"/>
    <lineage>
        <taxon>Eukaryota</taxon>
        <taxon>Fungi</taxon>
        <taxon>Dikarya</taxon>
        <taxon>Ascomycota</taxon>
        <taxon>Pezizomycotina</taxon>
        <taxon>Dothideomycetes</taxon>
        <taxon>Dothideomycetidae</taxon>
        <taxon>Dothideales</taxon>
        <taxon>Saccotheciaceae</taxon>
        <taxon>Aureobasidium</taxon>
    </lineage>
</organism>
<dbReference type="PROSITE" id="PS50097">
    <property type="entry name" value="BTB"/>
    <property type="match status" value="1"/>
</dbReference>
<protein>
    <recommendedName>
        <fullName evidence="2">BTB domain-containing protein</fullName>
    </recommendedName>
</protein>
<dbReference type="HOGENOM" id="CLU_068279_0_0_1"/>
<dbReference type="EMBL" id="KL584703">
    <property type="protein sequence ID" value="KEQ76598.1"/>
    <property type="molecule type" value="Genomic_DNA"/>
</dbReference>
<dbReference type="InterPro" id="IPR000210">
    <property type="entry name" value="BTB/POZ_dom"/>
</dbReference>
<dbReference type="STRING" id="1043004.A0A074WTY7"/>
<sequence length="348" mass="39876">MASPTNTGRRPADTRKLLYDTPMVTIEVGAEKEHFVVHKSILCAKSSYFDRALSGSFQEAITRFFQLPDISPVLFRIFVAWLYYGDLGYVPRSGRTVEEDFRSLEITKENFQQKDAHQSKSQDGPSNNTENTRLEYTRSSKDVTESTSGIAMANSSESHKSSAEEAIDQPIPANQPTYEGEHPKGWPCDVPVRLYIFADRFDIRELRADSLDALNHATENDKSRICAFNVVRHIYLNTPSTSKLRKYVVHCASYEIDFGEDESEWISYPIEFLVAVMIMNGRRLPDKQCQECYGAALKYTLFAPQNDERNPKEDLPPYKTDLCFYHEHLNEEERKACRLRREGSKPAV</sequence>
<feature type="compositionally biased region" description="Polar residues" evidence="1">
    <location>
        <begin position="121"/>
        <end position="131"/>
    </location>
</feature>
<dbReference type="RefSeq" id="XP_013431326.1">
    <property type="nucleotide sequence ID" value="XM_013575872.1"/>
</dbReference>
<evidence type="ECO:0000313" key="4">
    <source>
        <dbReference type="Proteomes" id="UP000027730"/>
    </source>
</evidence>
<feature type="compositionally biased region" description="Basic and acidic residues" evidence="1">
    <location>
        <begin position="109"/>
        <end position="120"/>
    </location>
</feature>
<dbReference type="AlphaFoldDB" id="A0A074WTY7"/>
<gene>
    <name evidence="3" type="ORF">M436DRAFT_78351</name>
</gene>
<dbReference type="Pfam" id="PF00651">
    <property type="entry name" value="BTB"/>
    <property type="match status" value="1"/>
</dbReference>
<dbReference type="SUPFAM" id="SSF54695">
    <property type="entry name" value="POZ domain"/>
    <property type="match status" value="1"/>
</dbReference>
<dbReference type="OrthoDB" id="194443at2759"/>
<dbReference type="InterPro" id="IPR011333">
    <property type="entry name" value="SKP1/BTB/POZ_sf"/>
</dbReference>
<evidence type="ECO:0000259" key="2">
    <source>
        <dbReference type="PROSITE" id="PS50097"/>
    </source>
</evidence>
<dbReference type="Proteomes" id="UP000027730">
    <property type="component" value="Unassembled WGS sequence"/>
</dbReference>
<evidence type="ECO:0000256" key="1">
    <source>
        <dbReference type="SAM" id="MobiDB-lite"/>
    </source>
</evidence>
<name>A0A074WTY7_9PEZI</name>
<proteinExistence type="predicted"/>
<reference evidence="3 4" key="1">
    <citation type="journal article" date="2014" name="BMC Genomics">
        <title>Genome sequencing of four Aureobasidium pullulans varieties: biotechnological potential, stress tolerance, and description of new species.</title>
        <authorList>
            <person name="Gostin Ar C."/>
            <person name="Ohm R.A."/>
            <person name="Kogej T."/>
            <person name="Sonjak S."/>
            <person name="Turk M."/>
            <person name="Zajc J."/>
            <person name="Zalar P."/>
            <person name="Grube M."/>
            <person name="Sun H."/>
            <person name="Han J."/>
            <person name="Sharma A."/>
            <person name="Chiniquy J."/>
            <person name="Ngan C.Y."/>
            <person name="Lipzen A."/>
            <person name="Barry K."/>
            <person name="Grigoriev I.V."/>
            <person name="Gunde-Cimerman N."/>
        </authorList>
    </citation>
    <scope>NUCLEOTIDE SEQUENCE [LARGE SCALE GENOMIC DNA]</scope>
    <source>
        <strain evidence="3 4">CBS 147.97</strain>
    </source>
</reference>
<dbReference type="GeneID" id="25416211"/>
<feature type="region of interest" description="Disordered" evidence="1">
    <location>
        <begin position="109"/>
        <end position="183"/>
    </location>
</feature>
<feature type="domain" description="BTB" evidence="2">
    <location>
        <begin position="22"/>
        <end position="91"/>
    </location>
</feature>
<dbReference type="Gene3D" id="3.30.710.10">
    <property type="entry name" value="Potassium Channel Kv1.1, Chain A"/>
    <property type="match status" value="1"/>
</dbReference>
<evidence type="ECO:0000313" key="3">
    <source>
        <dbReference type="EMBL" id="KEQ76598.1"/>
    </source>
</evidence>
<keyword evidence="4" id="KW-1185">Reference proteome</keyword>
<dbReference type="CDD" id="cd18186">
    <property type="entry name" value="BTB_POZ_ZBTB_KLHL-like"/>
    <property type="match status" value="1"/>
</dbReference>
<dbReference type="PANTHER" id="PTHR47843:SF2">
    <property type="entry name" value="BTB DOMAIN-CONTAINING PROTEIN"/>
    <property type="match status" value="1"/>
</dbReference>
<dbReference type="PANTHER" id="PTHR47843">
    <property type="entry name" value="BTB DOMAIN-CONTAINING PROTEIN-RELATED"/>
    <property type="match status" value="1"/>
</dbReference>
<feature type="compositionally biased region" description="Basic and acidic residues" evidence="1">
    <location>
        <begin position="132"/>
        <end position="144"/>
    </location>
</feature>